<evidence type="ECO:0000256" key="3">
    <source>
        <dbReference type="ARBA" id="ARBA00012257"/>
    </source>
</evidence>
<dbReference type="PANTHER" id="PTHR43466">
    <property type="entry name" value="2-OXO-4-HYDROXY-4-CARBOXY-5-UREIDOIMIDAZOLINE DECARBOXYLASE-RELATED"/>
    <property type="match status" value="1"/>
</dbReference>
<keyword evidence="6 8" id="KW-0456">Lyase</keyword>
<dbReference type="InterPro" id="IPR036778">
    <property type="entry name" value="OHCU_decarboxylase_sf"/>
</dbReference>
<evidence type="ECO:0000256" key="5">
    <source>
        <dbReference type="ARBA" id="ARBA00022793"/>
    </source>
</evidence>
<feature type="domain" description="Oxo-4-hydroxy-4-carboxy-5-ureidoimidazoline decarboxylase" evidence="7">
    <location>
        <begin position="9"/>
        <end position="164"/>
    </location>
</feature>
<dbReference type="EMBL" id="JAFVMF010000006">
    <property type="protein sequence ID" value="MBO1359559.1"/>
    <property type="molecule type" value="Genomic_DNA"/>
</dbReference>
<comment type="catalytic activity">
    <reaction evidence="1">
        <text>5-hydroxy-2-oxo-4-ureido-2,5-dihydro-1H-imidazole-5-carboxylate + H(+) = (S)-allantoin + CO2</text>
        <dbReference type="Rhea" id="RHEA:26301"/>
        <dbReference type="ChEBI" id="CHEBI:15378"/>
        <dbReference type="ChEBI" id="CHEBI:15678"/>
        <dbReference type="ChEBI" id="CHEBI:16526"/>
        <dbReference type="ChEBI" id="CHEBI:58639"/>
        <dbReference type="EC" id="4.1.1.97"/>
    </reaction>
</comment>
<evidence type="ECO:0000313" key="9">
    <source>
        <dbReference type="Proteomes" id="UP000664771"/>
    </source>
</evidence>
<reference evidence="8 9" key="1">
    <citation type="submission" date="2021-03" db="EMBL/GenBank/DDBJ databases">
        <title>The complete genome sequence of Acetobacter sacchari TBRC 11175.</title>
        <authorList>
            <person name="Charoenyingcharoen P."/>
            <person name="Yukphan P."/>
        </authorList>
    </citation>
    <scope>NUCLEOTIDE SEQUENCE [LARGE SCALE GENOMIC DNA]</scope>
    <source>
        <strain evidence="8 9">TBRC 11175</strain>
    </source>
</reference>
<evidence type="ECO:0000259" key="7">
    <source>
        <dbReference type="Pfam" id="PF09349"/>
    </source>
</evidence>
<keyword evidence="5" id="KW-0210">Decarboxylase</keyword>
<dbReference type="EC" id="4.1.1.97" evidence="3"/>
<evidence type="ECO:0000256" key="1">
    <source>
        <dbReference type="ARBA" id="ARBA00001163"/>
    </source>
</evidence>
<evidence type="ECO:0000256" key="4">
    <source>
        <dbReference type="ARBA" id="ARBA00022631"/>
    </source>
</evidence>
<comment type="caution">
    <text evidence="8">The sequence shown here is derived from an EMBL/GenBank/DDBJ whole genome shotgun (WGS) entry which is preliminary data.</text>
</comment>
<keyword evidence="4" id="KW-0659">Purine metabolism</keyword>
<dbReference type="InterPro" id="IPR018020">
    <property type="entry name" value="OHCU_decarboxylase"/>
</dbReference>
<dbReference type="GO" id="GO:0051997">
    <property type="term" value="F:2-oxo-4-hydroxy-4-carboxy-5-ureidoimidazoline decarboxylase activity"/>
    <property type="evidence" value="ECO:0007669"/>
    <property type="project" value="UniProtKB-EC"/>
</dbReference>
<dbReference type="Proteomes" id="UP000664771">
    <property type="component" value="Unassembled WGS sequence"/>
</dbReference>
<dbReference type="SUPFAM" id="SSF158694">
    <property type="entry name" value="UraD-Like"/>
    <property type="match status" value="1"/>
</dbReference>
<dbReference type="RefSeq" id="WP_207880816.1">
    <property type="nucleotide sequence ID" value="NZ_JAFVMF010000006.1"/>
</dbReference>
<name>A0ABS3LUG6_9PROT</name>
<keyword evidence="9" id="KW-1185">Reference proteome</keyword>
<evidence type="ECO:0000256" key="2">
    <source>
        <dbReference type="ARBA" id="ARBA00004754"/>
    </source>
</evidence>
<organism evidence="8 9">
    <name type="scientific">Acetobacter sacchari</name>
    <dbReference type="NCBI Taxonomy" id="2661687"/>
    <lineage>
        <taxon>Bacteria</taxon>
        <taxon>Pseudomonadati</taxon>
        <taxon>Pseudomonadota</taxon>
        <taxon>Alphaproteobacteria</taxon>
        <taxon>Acetobacterales</taxon>
        <taxon>Acetobacteraceae</taxon>
        <taxon>Acetobacter</taxon>
    </lineage>
</organism>
<dbReference type="InterPro" id="IPR017580">
    <property type="entry name" value="OHCU_decarboxylase-1"/>
</dbReference>
<sequence length="175" mass="18994">MTDAVSRVNAMTKDAFVAAFGPIYECSPWIADAAFAQAPFADTAAVAAALRGVIAAAPDEAKLALVREHPELARRAGVDTTLTDASRAEQASAGLDRLTPVEYARFNALNDAYRARFEMPFVICVRLSDKDFILSEMERRGANTPEEELATALGEIDKIAALRCAEVFRRLEEPS</sequence>
<comment type="pathway">
    <text evidence="2">Purine metabolism; urate degradation; (S)-allantoin from urate: step 3/3.</text>
</comment>
<evidence type="ECO:0000313" key="8">
    <source>
        <dbReference type="EMBL" id="MBO1359559.1"/>
    </source>
</evidence>
<evidence type="ECO:0000256" key="6">
    <source>
        <dbReference type="ARBA" id="ARBA00023239"/>
    </source>
</evidence>
<gene>
    <name evidence="8" type="primary">uraD</name>
    <name evidence="8" type="ORF">J2D73_07080</name>
</gene>
<dbReference type="Gene3D" id="1.10.3330.10">
    <property type="entry name" value="Oxo-4-hydroxy-4-carboxy-5-ureidoimidazoline decarboxylase"/>
    <property type="match status" value="1"/>
</dbReference>
<protein>
    <recommendedName>
        <fullName evidence="3">2-oxo-4-hydroxy-4-carboxy-5-ureidoimidazoline decarboxylase</fullName>
        <ecNumber evidence="3">4.1.1.97</ecNumber>
    </recommendedName>
</protein>
<dbReference type="Pfam" id="PF09349">
    <property type="entry name" value="OHCU_decarbox"/>
    <property type="match status" value="1"/>
</dbReference>
<accession>A0ABS3LUG6</accession>
<dbReference type="PANTHER" id="PTHR43466:SF1">
    <property type="entry name" value="2-OXO-4-HYDROXY-4-CARBOXY-5-UREIDOIMIDAZOLINE DECARBOXYLASE-RELATED"/>
    <property type="match status" value="1"/>
</dbReference>
<dbReference type="NCBIfam" id="TIGR03164">
    <property type="entry name" value="UHCUDC"/>
    <property type="match status" value="1"/>
</dbReference>
<proteinExistence type="predicted"/>